<name>A0A6L8XYM8_9FIRM</name>
<dbReference type="AlphaFoldDB" id="A0A6L8XYM8"/>
<evidence type="ECO:0000313" key="2">
    <source>
        <dbReference type="Proteomes" id="UP000477156"/>
    </source>
</evidence>
<dbReference type="Proteomes" id="UP000477156">
    <property type="component" value="Unassembled WGS sequence"/>
</dbReference>
<sequence>MRCNNKPPPFRLICSGGYCHARGQATAPGTVPVWVLPVPRFYT</sequence>
<evidence type="ECO:0000313" key="1">
    <source>
        <dbReference type="EMBL" id="MZS90922.1"/>
    </source>
</evidence>
<reference evidence="1 2" key="1">
    <citation type="journal article" date="2019" name="Nat. Med.">
        <title>A library of human gut bacterial isolates paired with longitudinal multiomics data enables mechanistic microbiome research.</title>
        <authorList>
            <person name="Poyet M."/>
            <person name="Groussin M."/>
            <person name="Gibbons S.M."/>
            <person name="Avila-Pacheco J."/>
            <person name="Jiang X."/>
            <person name="Kearney S.M."/>
            <person name="Perrotta A.R."/>
            <person name="Berdy B."/>
            <person name="Zhao S."/>
            <person name="Lieberman T.D."/>
            <person name="Swanson P.K."/>
            <person name="Smith M."/>
            <person name="Roesemann S."/>
            <person name="Alexander J.E."/>
            <person name="Rich S.A."/>
            <person name="Livny J."/>
            <person name="Vlamakis H."/>
            <person name="Clish C."/>
            <person name="Bullock K."/>
            <person name="Deik A."/>
            <person name="Scott J."/>
            <person name="Pierce K.A."/>
            <person name="Xavier R.J."/>
            <person name="Alm E.J."/>
        </authorList>
    </citation>
    <scope>NUCLEOTIDE SEQUENCE [LARGE SCALE GENOMIC DNA]</scope>
    <source>
        <strain evidence="1 2">BIOML-A12</strain>
    </source>
</reference>
<organism evidence="1 2">
    <name type="scientific">Blautia wexlerae</name>
    <dbReference type="NCBI Taxonomy" id="418240"/>
    <lineage>
        <taxon>Bacteria</taxon>
        <taxon>Bacillati</taxon>
        <taxon>Bacillota</taxon>
        <taxon>Clostridia</taxon>
        <taxon>Lachnospirales</taxon>
        <taxon>Lachnospiraceae</taxon>
        <taxon>Blautia</taxon>
    </lineage>
</organism>
<gene>
    <name evidence="1" type="ORF">GT712_18190</name>
</gene>
<proteinExistence type="predicted"/>
<dbReference type="EMBL" id="WWVF01000057">
    <property type="protein sequence ID" value="MZS90922.1"/>
    <property type="molecule type" value="Genomic_DNA"/>
</dbReference>
<protein>
    <submittedName>
        <fullName evidence="1">CxxxxCH/CxxCH domain-containing protein</fullName>
    </submittedName>
</protein>
<dbReference type="Pfam" id="PF09698">
    <property type="entry name" value="GSu_C4xC__C2xCH"/>
    <property type="match status" value="1"/>
</dbReference>
<dbReference type="InterPro" id="IPR010176">
    <property type="entry name" value="C4xCH_C2xCH_motif_GEOSU"/>
</dbReference>
<comment type="caution">
    <text evidence="1">The sequence shown here is derived from an EMBL/GenBank/DDBJ whole genome shotgun (WGS) entry which is preliminary data.</text>
</comment>
<accession>A0A6L8XYM8</accession>